<protein>
    <submittedName>
        <fullName evidence="2">Conserved protein</fullName>
    </submittedName>
</protein>
<dbReference type="KEGG" id="rhl:LPU83_1612"/>
<evidence type="ECO:0000313" key="2">
    <source>
        <dbReference type="EMBL" id="CDM57280.1"/>
    </source>
</evidence>
<organism evidence="2 3">
    <name type="scientific">Rhizobium favelukesii</name>
    <dbReference type="NCBI Taxonomy" id="348824"/>
    <lineage>
        <taxon>Bacteria</taxon>
        <taxon>Pseudomonadati</taxon>
        <taxon>Pseudomonadota</taxon>
        <taxon>Alphaproteobacteria</taxon>
        <taxon>Hyphomicrobiales</taxon>
        <taxon>Rhizobiaceae</taxon>
        <taxon>Rhizobium/Agrobacterium group</taxon>
        <taxon>Rhizobium</taxon>
    </lineage>
</organism>
<dbReference type="PATRIC" id="fig|348824.6.peg.1735"/>
<reference evidence="2" key="1">
    <citation type="submission" date="2013-11" db="EMBL/GenBank/DDBJ databases">
        <title>Draft genome sequence of the broad-host-range Rhizobium sp. LPU83 strain, a member of the low-genetic diversity Oregon-like Rhizobium sp. group.</title>
        <authorList>
            <person name="Wibberg D."/>
            <person name="Puehler A."/>
            <person name="Schlueter A."/>
        </authorList>
    </citation>
    <scope>NUCLEOTIDE SEQUENCE [LARGE SCALE GENOMIC DNA]</scope>
    <source>
        <strain evidence="2">LPU83</strain>
    </source>
</reference>
<name>W6RA85_9HYPH</name>
<gene>
    <name evidence="2" type="ORF">LPU83_1612</name>
</gene>
<accession>W6RA85</accession>
<keyword evidence="3" id="KW-1185">Reference proteome</keyword>
<proteinExistence type="predicted"/>
<keyword evidence="1" id="KW-0472">Membrane</keyword>
<evidence type="ECO:0000256" key="1">
    <source>
        <dbReference type="SAM" id="Phobius"/>
    </source>
</evidence>
<sequence length="45" mass="5275">MLKQIEERASMFLSNCLLPWEQAVATFMTLVAMTSTFHWLDLEKI</sequence>
<dbReference type="HOGENOM" id="CLU_3204446_0_0_5"/>
<dbReference type="Proteomes" id="UP000019443">
    <property type="component" value="Chromosome"/>
</dbReference>
<feature type="transmembrane region" description="Helical" evidence="1">
    <location>
        <begin position="20"/>
        <end position="40"/>
    </location>
</feature>
<keyword evidence="1" id="KW-0812">Transmembrane</keyword>
<keyword evidence="1" id="KW-1133">Transmembrane helix</keyword>
<evidence type="ECO:0000313" key="3">
    <source>
        <dbReference type="Proteomes" id="UP000019443"/>
    </source>
</evidence>
<dbReference type="AlphaFoldDB" id="W6RA85"/>
<dbReference type="EMBL" id="HG916852">
    <property type="protein sequence ID" value="CDM57280.1"/>
    <property type="molecule type" value="Genomic_DNA"/>
</dbReference>